<accession>A0A0M4EH54</accession>
<feature type="region of interest" description="Disordered" evidence="1">
    <location>
        <begin position="1"/>
        <end position="27"/>
    </location>
</feature>
<evidence type="ECO:0000313" key="2">
    <source>
        <dbReference type="EMBL" id="ALC41847.1"/>
    </source>
</evidence>
<keyword evidence="3" id="KW-1185">Reference proteome</keyword>
<evidence type="ECO:0000313" key="3">
    <source>
        <dbReference type="Proteomes" id="UP000494163"/>
    </source>
</evidence>
<feature type="compositionally biased region" description="Polar residues" evidence="1">
    <location>
        <begin position="1"/>
        <end position="13"/>
    </location>
</feature>
<name>A0A0M4EH54_DROBS</name>
<dbReference type="EMBL" id="CP012524">
    <property type="protein sequence ID" value="ALC41847.1"/>
    <property type="molecule type" value="Genomic_DNA"/>
</dbReference>
<dbReference type="OrthoDB" id="7995378at2759"/>
<feature type="non-terminal residue" evidence="2">
    <location>
        <position position="149"/>
    </location>
</feature>
<proteinExistence type="predicted"/>
<dbReference type="Proteomes" id="UP000494163">
    <property type="component" value="Chromosome 2R"/>
</dbReference>
<reference evidence="2 3" key="1">
    <citation type="submission" date="2015-08" db="EMBL/GenBank/DDBJ databases">
        <title>Ancestral chromatin configuration constrains chromatin evolution on differentiating sex chromosomes in Drosophila.</title>
        <authorList>
            <person name="Zhou Q."/>
            <person name="Bachtrog D."/>
        </authorList>
    </citation>
    <scope>NUCLEOTIDE SEQUENCE [LARGE SCALE GENOMIC DNA]</scope>
    <source>
        <tissue evidence="2">Whole larvae</tissue>
    </source>
</reference>
<dbReference type="AlphaFoldDB" id="A0A0M4EH54"/>
<organism evidence="2 3">
    <name type="scientific">Drosophila busckii</name>
    <name type="common">Fruit fly</name>
    <dbReference type="NCBI Taxonomy" id="30019"/>
    <lineage>
        <taxon>Eukaryota</taxon>
        <taxon>Metazoa</taxon>
        <taxon>Ecdysozoa</taxon>
        <taxon>Arthropoda</taxon>
        <taxon>Hexapoda</taxon>
        <taxon>Insecta</taxon>
        <taxon>Pterygota</taxon>
        <taxon>Neoptera</taxon>
        <taxon>Endopterygota</taxon>
        <taxon>Diptera</taxon>
        <taxon>Brachycera</taxon>
        <taxon>Muscomorpha</taxon>
        <taxon>Ephydroidea</taxon>
        <taxon>Drosophilidae</taxon>
        <taxon>Drosophila</taxon>
    </lineage>
</organism>
<gene>
    <name evidence="2" type="ORF">Dbus_chr2Rg1426</name>
</gene>
<feature type="non-terminal residue" evidence="2">
    <location>
        <position position="1"/>
    </location>
</feature>
<evidence type="ECO:0000256" key="1">
    <source>
        <dbReference type="SAM" id="MobiDB-lite"/>
    </source>
</evidence>
<sequence>SATANSNKSSPQGSHRRKTQHTVRNEAETDMQFETIADEESVLMPVAVPSKLDDNLKTAIGNMLDSDDTKTYLQRLANERVRCNFLLATYQLPDINFVIGTPIETLQNEYNLRLRQRQERSATPGVEAGVYVASNPSNAPRAPGLVENV</sequence>
<protein>
    <submittedName>
        <fullName evidence="2">CG8490</fullName>
    </submittedName>
</protein>